<evidence type="ECO:0000313" key="3">
    <source>
        <dbReference type="RefSeq" id="XP_014496932.1"/>
    </source>
</evidence>
<dbReference type="CDD" id="cd00866">
    <property type="entry name" value="PEBP_euk"/>
    <property type="match status" value="1"/>
</dbReference>
<sequence length="253" mass="28795">MCLRDYRPPTLPVTTYCVVYGFPARYPSSSDQFLSLPDQFLSLPDQSLSLSDQFLSLPDHPFRLIDPWRGRLNNEVRKDQLMEGPLVIGRIIGEVLDPFTSSVSLRVVYKNQTEVINSCELKPSQIVNKPRVHIGGDDLRVFYTLIMVNPDAPSPSHPSMKEYLHWLVTNIPATTAASFGHEIVEYESPRPTSGIHRIVLVLFRQLGRQIVHAPRWRNNFNTKDFAQVYNLGLPVAAVYFNCQRESGWGGRRA</sequence>
<comment type="similarity">
    <text evidence="1">Belongs to the phosphatidylethanolamine-binding protein family.</text>
</comment>
<reference evidence="2" key="1">
    <citation type="journal article" date="2014" name="Nat. Commun.">
        <title>Genome sequence of mungbean and insights into evolution within Vigna species.</title>
        <authorList>
            <person name="Kang Y.J."/>
            <person name="Kim S.K."/>
            <person name="Kim M.Y."/>
            <person name="Lestari P."/>
            <person name="Kim K.H."/>
            <person name="Ha B.K."/>
            <person name="Jun T.H."/>
            <person name="Hwang W.J."/>
            <person name="Lee T."/>
            <person name="Lee J."/>
            <person name="Shim S."/>
            <person name="Yoon M.Y."/>
            <person name="Jang Y.E."/>
            <person name="Han K.S."/>
            <person name="Taeprayoon P."/>
            <person name="Yoon N."/>
            <person name="Somta P."/>
            <person name="Tanya P."/>
            <person name="Kim K.S."/>
            <person name="Gwag J.G."/>
            <person name="Moon J.K."/>
            <person name="Lee Y.H."/>
            <person name="Park B.S."/>
            <person name="Bombarely A."/>
            <person name="Doyle J.J."/>
            <person name="Jackson S.A."/>
            <person name="Schafleitner R."/>
            <person name="Srinives P."/>
            <person name="Varshney R.K."/>
            <person name="Lee S.H."/>
        </authorList>
    </citation>
    <scope>NUCLEOTIDE SEQUENCE [LARGE SCALE GENOMIC DNA]</scope>
    <source>
        <strain evidence="2">cv. VC1973A</strain>
    </source>
</reference>
<keyword evidence="2" id="KW-1185">Reference proteome</keyword>
<dbReference type="Pfam" id="PF01161">
    <property type="entry name" value="PBP"/>
    <property type="match status" value="1"/>
</dbReference>
<dbReference type="InterPro" id="IPR008914">
    <property type="entry name" value="PEBP"/>
</dbReference>
<dbReference type="Gene3D" id="3.90.280.10">
    <property type="entry name" value="PEBP-like"/>
    <property type="match status" value="1"/>
</dbReference>
<proteinExistence type="inferred from homology"/>
<gene>
    <name evidence="3" type="primary">LOC106758531</name>
</gene>
<dbReference type="GeneID" id="106758531"/>
<dbReference type="SUPFAM" id="SSF49777">
    <property type="entry name" value="PEBP-like"/>
    <property type="match status" value="1"/>
</dbReference>
<protein>
    <submittedName>
        <fullName evidence="3">Protein FLOWERING LOCUS T-like</fullName>
    </submittedName>
</protein>
<dbReference type="PANTHER" id="PTHR11362">
    <property type="entry name" value="PHOSPHATIDYLETHANOLAMINE-BINDING PROTEIN"/>
    <property type="match status" value="1"/>
</dbReference>
<dbReference type="SMR" id="A0A1S3TT49"/>
<dbReference type="STRING" id="3916.A0A1S3TT49"/>
<accession>A0A1S3TT49</accession>
<dbReference type="PANTHER" id="PTHR11362:SF142">
    <property type="entry name" value="FTB2"/>
    <property type="match status" value="1"/>
</dbReference>
<dbReference type="RefSeq" id="XP_014496932.1">
    <property type="nucleotide sequence ID" value="XM_014641446.2"/>
</dbReference>
<dbReference type="FunFam" id="3.90.280.10:FF:000001">
    <property type="entry name" value="Terminal flower 1"/>
    <property type="match status" value="1"/>
</dbReference>
<organism evidence="2 3">
    <name type="scientific">Vigna radiata var. radiata</name>
    <name type="common">Mung bean</name>
    <name type="synonym">Phaseolus aureus</name>
    <dbReference type="NCBI Taxonomy" id="3916"/>
    <lineage>
        <taxon>Eukaryota</taxon>
        <taxon>Viridiplantae</taxon>
        <taxon>Streptophyta</taxon>
        <taxon>Embryophyta</taxon>
        <taxon>Tracheophyta</taxon>
        <taxon>Spermatophyta</taxon>
        <taxon>Magnoliopsida</taxon>
        <taxon>eudicotyledons</taxon>
        <taxon>Gunneridae</taxon>
        <taxon>Pentapetalae</taxon>
        <taxon>rosids</taxon>
        <taxon>fabids</taxon>
        <taxon>Fabales</taxon>
        <taxon>Fabaceae</taxon>
        <taxon>Papilionoideae</taxon>
        <taxon>50 kb inversion clade</taxon>
        <taxon>NPAAA clade</taxon>
        <taxon>indigoferoid/millettioid clade</taxon>
        <taxon>Phaseoleae</taxon>
        <taxon>Vigna</taxon>
    </lineage>
</organism>
<dbReference type="AlphaFoldDB" id="A0A1S3TT49"/>
<dbReference type="OrthoDB" id="1355957at2759"/>
<name>A0A1S3TT49_VIGRR</name>
<dbReference type="Proteomes" id="UP000087766">
    <property type="component" value="Chromosome 4"/>
</dbReference>
<dbReference type="KEGG" id="vra:106758531"/>
<dbReference type="InterPro" id="IPR036610">
    <property type="entry name" value="PEBP-like_sf"/>
</dbReference>
<dbReference type="InterPro" id="IPR035810">
    <property type="entry name" value="PEBP_euk"/>
</dbReference>
<reference evidence="3" key="2">
    <citation type="submission" date="2025-08" db="UniProtKB">
        <authorList>
            <consortium name="RefSeq"/>
        </authorList>
    </citation>
    <scope>IDENTIFICATION</scope>
    <source>
        <tissue evidence="3">Leaf</tissue>
    </source>
</reference>
<evidence type="ECO:0000256" key="1">
    <source>
        <dbReference type="ARBA" id="ARBA00007091"/>
    </source>
</evidence>
<evidence type="ECO:0000313" key="2">
    <source>
        <dbReference type="Proteomes" id="UP000087766"/>
    </source>
</evidence>